<comment type="catalytic activity">
    <reaction evidence="12">
        <text>a quinone + NADH + 5 H(+)(in) = a quinol + NAD(+) + 4 H(+)(out)</text>
        <dbReference type="Rhea" id="RHEA:57888"/>
        <dbReference type="ChEBI" id="CHEBI:15378"/>
        <dbReference type="ChEBI" id="CHEBI:24646"/>
        <dbReference type="ChEBI" id="CHEBI:57540"/>
        <dbReference type="ChEBI" id="CHEBI:57945"/>
        <dbReference type="ChEBI" id="CHEBI:132124"/>
    </reaction>
</comment>
<evidence type="ECO:0000256" key="2">
    <source>
        <dbReference type="ARBA" id="ARBA00022448"/>
    </source>
</evidence>
<feature type="binding site" evidence="12">
    <location>
        <position position="37"/>
    </location>
    <ligand>
        <name>[4Fe-4S] cluster</name>
        <dbReference type="ChEBI" id="CHEBI:49883"/>
    </ligand>
</feature>
<evidence type="ECO:0000313" key="15">
    <source>
        <dbReference type="EMBL" id="ACY19734.1"/>
    </source>
</evidence>
<dbReference type="HAMAP" id="MF_01356">
    <property type="entry name" value="NDH1_NuoB"/>
    <property type="match status" value="1"/>
</dbReference>
<dbReference type="NCBIfam" id="TIGR01957">
    <property type="entry name" value="nuoB_fam"/>
    <property type="match status" value="1"/>
</dbReference>
<feature type="binding site" evidence="12">
    <location>
        <position position="38"/>
    </location>
    <ligand>
        <name>[4Fe-4S] cluster</name>
        <dbReference type="ChEBI" id="CHEBI:49883"/>
    </ligand>
</feature>
<dbReference type="Pfam" id="PF01058">
    <property type="entry name" value="Oxidored_q6"/>
    <property type="match status" value="1"/>
</dbReference>
<keyword evidence="15" id="KW-0560">Oxidoreductase</keyword>
<dbReference type="EMBL" id="CP001802">
    <property type="protein sequence ID" value="ACY19734.1"/>
    <property type="molecule type" value="Genomic_DNA"/>
</dbReference>
<dbReference type="AlphaFoldDB" id="D0LDB4"/>
<comment type="subunit">
    <text evidence="12">NDH-1 is composed of 14 different subunits. Subunits NuoB, C, D, E, F, and G constitute the peripheral sector of the complex.</text>
</comment>
<keyword evidence="2 12" id="KW-0813">Transport</keyword>
<name>D0LDB4_GORB4</name>
<gene>
    <name evidence="12" type="primary">nuoB</name>
    <name evidence="15" type="ordered locus">Gbro_0400</name>
</gene>
<dbReference type="STRING" id="526226.Gbro_0400"/>
<keyword evidence="9 12" id="KW-0411">Iron-sulfur</keyword>
<dbReference type="InterPro" id="IPR006137">
    <property type="entry name" value="NADH_UbQ_OxRdtase-like_20kDa"/>
</dbReference>
<evidence type="ECO:0000256" key="8">
    <source>
        <dbReference type="ARBA" id="ARBA00023004"/>
    </source>
</evidence>
<comment type="similarity">
    <text evidence="1 12 13">Belongs to the complex I 20 kDa subunit family.</text>
</comment>
<dbReference type="Gene3D" id="3.40.50.12280">
    <property type="match status" value="1"/>
</dbReference>
<dbReference type="GO" id="GO:0050136">
    <property type="term" value="F:NADH dehydrogenase (quinone) (non-electrogenic) activity"/>
    <property type="evidence" value="ECO:0007669"/>
    <property type="project" value="UniProtKB-UniRule"/>
</dbReference>
<dbReference type="FunFam" id="3.40.50.12280:FF:000004">
    <property type="entry name" value="NADH-quinone oxidoreductase subunit B"/>
    <property type="match status" value="1"/>
</dbReference>
<evidence type="ECO:0000256" key="10">
    <source>
        <dbReference type="ARBA" id="ARBA00023027"/>
    </source>
</evidence>
<keyword evidence="11 12" id="KW-0472">Membrane</keyword>
<evidence type="ECO:0000256" key="1">
    <source>
        <dbReference type="ARBA" id="ARBA00009173"/>
    </source>
</evidence>
<accession>D0LDB4</accession>
<dbReference type="eggNOG" id="COG0377">
    <property type="taxonomic scope" value="Bacteria"/>
</dbReference>
<dbReference type="SUPFAM" id="SSF56770">
    <property type="entry name" value="HydA/Nqo6-like"/>
    <property type="match status" value="1"/>
</dbReference>
<keyword evidence="7 12" id="KW-1278">Translocase</keyword>
<evidence type="ECO:0000256" key="7">
    <source>
        <dbReference type="ARBA" id="ARBA00022967"/>
    </source>
</evidence>
<comment type="cofactor">
    <cofactor evidence="12">
        <name>[4Fe-4S] cluster</name>
        <dbReference type="ChEBI" id="CHEBI:49883"/>
    </cofactor>
    <text evidence="12">Binds 1 [4Fe-4S] cluster.</text>
</comment>
<feature type="binding site" evidence="12">
    <location>
        <position position="103"/>
    </location>
    <ligand>
        <name>[4Fe-4S] cluster</name>
        <dbReference type="ChEBI" id="CHEBI:49883"/>
    </ligand>
</feature>
<dbReference type="GO" id="GO:0015990">
    <property type="term" value="P:electron transport coupled proton transport"/>
    <property type="evidence" value="ECO:0007669"/>
    <property type="project" value="TreeGrafter"/>
</dbReference>
<dbReference type="GO" id="GO:0005886">
    <property type="term" value="C:plasma membrane"/>
    <property type="evidence" value="ECO:0007669"/>
    <property type="project" value="UniProtKB-SubCell"/>
</dbReference>
<dbReference type="OrthoDB" id="9786737at2"/>
<protein>
    <recommendedName>
        <fullName evidence="12">NADH-quinone oxidoreductase subunit B</fullName>
        <ecNumber evidence="12">7.1.1.-</ecNumber>
    </recommendedName>
    <alternativeName>
        <fullName evidence="12">NADH dehydrogenase I subunit B</fullName>
    </alternativeName>
    <alternativeName>
        <fullName evidence="12">NDH-1 subunit B</fullName>
    </alternativeName>
</protein>
<comment type="function">
    <text evidence="12">NDH-1 shuttles electrons from NADH, via FMN and iron-sulfur (Fe-S) centers, to quinones in the respiratory chain. The immediate electron acceptor for the enzyme in this species is believed to be a menaquinone. Couples the redox reaction to proton translocation (for every two electrons transferred, four hydrogen ions are translocated across the cytoplasmic membrane), and thus conserves the redox energy in a proton gradient.</text>
</comment>
<evidence type="ECO:0000256" key="5">
    <source>
        <dbReference type="ARBA" id="ARBA00022719"/>
    </source>
</evidence>
<dbReference type="GO" id="GO:0008137">
    <property type="term" value="F:NADH dehydrogenase (ubiquinone) activity"/>
    <property type="evidence" value="ECO:0007669"/>
    <property type="project" value="InterPro"/>
</dbReference>
<dbReference type="Proteomes" id="UP000001219">
    <property type="component" value="Chromosome"/>
</dbReference>
<evidence type="ECO:0000256" key="13">
    <source>
        <dbReference type="RuleBase" id="RU004464"/>
    </source>
</evidence>
<dbReference type="KEGG" id="gbr:Gbro_0400"/>
<keyword evidence="6 12" id="KW-0479">Metal-binding</keyword>
<feature type="domain" description="NADH:ubiquinone oxidoreductase-like 20kDa subunit" evidence="14">
    <location>
        <begin position="37"/>
        <end position="146"/>
    </location>
</feature>
<evidence type="ECO:0000256" key="9">
    <source>
        <dbReference type="ARBA" id="ARBA00023014"/>
    </source>
</evidence>
<keyword evidence="10 12" id="KW-0520">NAD</keyword>
<keyword evidence="5 12" id="KW-0874">Quinone</keyword>
<reference evidence="16" key="1">
    <citation type="submission" date="2009-10" db="EMBL/GenBank/DDBJ databases">
        <title>The complete chromosome of Gordonia bronchialis DSM 43247.</title>
        <authorList>
            <consortium name="US DOE Joint Genome Institute (JGI-PGF)"/>
            <person name="Lucas S."/>
            <person name="Copeland A."/>
            <person name="Lapidus A."/>
            <person name="Glavina del Rio T."/>
            <person name="Dalin E."/>
            <person name="Tice H."/>
            <person name="Bruce D."/>
            <person name="Goodwin L."/>
            <person name="Pitluck S."/>
            <person name="Kyrpides N."/>
            <person name="Mavromatis K."/>
            <person name="Ivanova N."/>
            <person name="Ovchinnikova G."/>
            <person name="Saunders E."/>
            <person name="Brettin T."/>
            <person name="Detter J.C."/>
            <person name="Han C."/>
            <person name="Larimer F."/>
            <person name="Land M."/>
            <person name="Hauser L."/>
            <person name="Markowitz V."/>
            <person name="Cheng J.-F."/>
            <person name="Hugenholtz P."/>
            <person name="Woyke T."/>
            <person name="Wu D."/>
            <person name="Jando M."/>
            <person name="Schneider S."/>
            <person name="Goeker M."/>
            <person name="Klenk H.-P."/>
            <person name="Eisen J.A."/>
        </authorList>
    </citation>
    <scope>NUCLEOTIDE SEQUENCE [LARGE SCALE GENOMIC DNA]</scope>
    <source>
        <strain evidence="16">ATCC 25592 / DSM 43247 / BCRC 13721 / JCM 3198 / KCTC 3076 / NBRC 16047 / NCTC 10667</strain>
    </source>
</reference>
<evidence type="ECO:0000256" key="12">
    <source>
        <dbReference type="HAMAP-Rule" id="MF_01356"/>
    </source>
</evidence>
<evidence type="ECO:0000256" key="11">
    <source>
        <dbReference type="ARBA" id="ARBA00023136"/>
    </source>
</evidence>
<comment type="subcellular location">
    <subcellularLocation>
        <location evidence="12">Cell membrane</location>
        <topology evidence="12">Peripheral membrane protein</topology>
        <orientation evidence="12">Cytoplasmic side</orientation>
    </subcellularLocation>
</comment>
<dbReference type="GO" id="GO:0005506">
    <property type="term" value="F:iron ion binding"/>
    <property type="evidence" value="ECO:0007669"/>
    <property type="project" value="UniProtKB-UniRule"/>
</dbReference>
<dbReference type="NCBIfam" id="NF005012">
    <property type="entry name" value="PRK06411.1"/>
    <property type="match status" value="1"/>
</dbReference>
<dbReference type="PROSITE" id="PS01150">
    <property type="entry name" value="COMPLEX1_20K"/>
    <property type="match status" value="1"/>
</dbReference>
<keyword evidence="4 12" id="KW-0004">4Fe-4S</keyword>
<proteinExistence type="inferred from homology"/>
<dbReference type="GO" id="GO:0045271">
    <property type="term" value="C:respiratory chain complex I"/>
    <property type="evidence" value="ECO:0007669"/>
    <property type="project" value="TreeGrafter"/>
</dbReference>
<evidence type="ECO:0000256" key="3">
    <source>
        <dbReference type="ARBA" id="ARBA00022475"/>
    </source>
</evidence>
<dbReference type="GO" id="GO:0051539">
    <property type="term" value="F:4 iron, 4 sulfur cluster binding"/>
    <property type="evidence" value="ECO:0007669"/>
    <property type="project" value="UniProtKB-KW"/>
</dbReference>
<dbReference type="PANTHER" id="PTHR11995">
    <property type="entry name" value="NADH DEHYDROGENASE"/>
    <property type="match status" value="1"/>
</dbReference>
<evidence type="ECO:0000256" key="4">
    <source>
        <dbReference type="ARBA" id="ARBA00022485"/>
    </source>
</evidence>
<sequence length="184" mass="20258">MGLEERLPSGFLLSTVEELAGFMRKGSLWPATFGLACCAIEMMATTSGRYDLARFGMEAFRASPRQADLMIVAGRVSQKMAPVLRQIYDQMVEPKWVLAMGVCASSGGMFNNYAIVQGVDHVVPVDIYLPGCPPRPEMLLNAILKLHEKIQEMPLGVNRDEAIWAAERAALQATPTIEMKGLLR</sequence>
<dbReference type="RefSeq" id="WP_012832323.1">
    <property type="nucleotide sequence ID" value="NC_013441.1"/>
</dbReference>
<evidence type="ECO:0000259" key="14">
    <source>
        <dbReference type="Pfam" id="PF01058"/>
    </source>
</evidence>
<evidence type="ECO:0000256" key="6">
    <source>
        <dbReference type="ARBA" id="ARBA00022723"/>
    </source>
</evidence>
<dbReference type="HOGENOM" id="CLU_055737_7_3_11"/>
<dbReference type="PANTHER" id="PTHR11995:SF14">
    <property type="entry name" value="NADH DEHYDROGENASE [UBIQUINONE] IRON-SULFUR PROTEIN 7, MITOCHONDRIAL"/>
    <property type="match status" value="1"/>
</dbReference>
<dbReference type="GO" id="GO:0048038">
    <property type="term" value="F:quinone binding"/>
    <property type="evidence" value="ECO:0007669"/>
    <property type="project" value="UniProtKB-KW"/>
</dbReference>
<keyword evidence="8 12" id="KW-0408">Iron</keyword>
<dbReference type="InterPro" id="IPR006138">
    <property type="entry name" value="NADH_UQ_OxRdtase_20Kd_su"/>
</dbReference>
<dbReference type="EC" id="7.1.1.-" evidence="12"/>
<keyword evidence="3 12" id="KW-1003">Cell membrane</keyword>
<feature type="binding site" evidence="12">
    <location>
        <position position="132"/>
    </location>
    <ligand>
        <name>[4Fe-4S] cluster</name>
        <dbReference type="ChEBI" id="CHEBI:49883"/>
    </ligand>
</feature>
<organism evidence="15 16">
    <name type="scientific">Gordonia bronchialis (strain ATCC 25592 / DSM 43247 / BCRC 13721 / JCM 3198 / KCTC 3076 / NBRC 16047 / NCTC 10667)</name>
    <name type="common">Rhodococcus bronchialis</name>
    <dbReference type="NCBI Taxonomy" id="526226"/>
    <lineage>
        <taxon>Bacteria</taxon>
        <taxon>Bacillati</taxon>
        <taxon>Actinomycetota</taxon>
        <taxon>Actinomycetes</taxon>
        <taxon>Mycobacteriales</taxon>
        <taxon>Gordoniaceae</taxon>
        <taxon>Gordonia</taxon>
    </lineage>
</organism>
<evidence type="ECO:0000313" key="16">
    <source>
        <dbReference type="Proteomes" id="UP000001219"/>
    </source>
</evidence>
<keyword evidence="16" id="KW-1185">Reference proteome</keyword>
<reference evidence="15 16" key="2">
    <citation type="journal article" date="2010" name="Stand. Genomic Sci.">
        <title>Complete genome sequence of Gordonia bronchialis type strain (3410).</title>
        <authorList>
            <person name="Ivanova N."/>
            <person name="Sikorski J."/>
            <person name="Jando M."/>
            <person name="Lapidus A."/>
            <person name="Nolan M."/>
            <person name="Lucas S."/>
            <person name="Del Rio T.G."/>
            <person name="Tice H."/>
            <person name="Copeland A."/>
            <person name="Cheng J.F."/>
            <person name="Chen F."/>
            <person name="Bruce D."/>
            <person name="Goodwin L."/>
            <person name="Pitluck S."/>
            <person name="Mavromatis K."/>
            <person name="Ovchinnikova G."/>
            <person name="Pati A."/>
            <person name="Chen A."/>
            <person name="Palaniappan K."/>
            <person name="Land M."/>
            <person name="Hauser L."/>
            <person name="Chang Y.J."/>
            <person name="Jeffries C.D."/>
            <person name="Chain P."/>
            <person name="Saunders E."/>
            <person name="Han C."/>
            <person name="Detter J.C."/>
            <person name="Brettin T."/>
            <person name="Rohde M."/>
            <person name="Goker M."/>
            <person name="Bristow J."/>
            <person name="Eisen J.A."/>
            <person name="Markowitz V."/>
            <person name="Hugenholtz P."/>
            <person name="Klenk H.P."/>
            <person name="Kyrpides N.C."/>
        </authorList>
    </citation>
    <scope>NUCLEOTIDE SEQUENCE [LARGE SCALE GENOMIC DNA]</scope>
    <source>
        <strain evidence="16">ATCC 25592 / DSM 43247 / BCRC 13721 / JCM 3198 / KCTC 3076 / NBRC 16047 / NCTC 10667</strain>
    </source>
</reference>
<dbReference type="GO" id="GO:0009060">
    <property type="term" value="P:aerobic respiration"/>
    <property type="evidence" value="ECO:0007669"/>
    <property type="project" value="TreeGrafter"/>
</dbReference>